<comment type="catalytic activity">
    <reaction evidence="1 8">
        <text>Exonucleolytic cleavage in the 3'- to 5'-direction to yield nucleoside 5'-phosphates.</text>
        <dbReference type="EC" id="3.1.13.1"/>
    </reaction>
</comment>
<dbReference type="AlphaFoldDB" id="A0A451DC67"/>
<dbReference type="OrthoDB" id="9764149at2"/>
<dbReference type="SMART" id="SM00955">
    <property type="entry name" value="RNB"/>
    <property type="match status" value="1"/>
</dbReference>
<dbReference type="RefSeq" id="WP_157989550.1">
    <property type="nucleotide sequence ID" value="NZ_LR217720.1"/>
</dbReference>
<dbReference type="GO" id="GO:0003723">
    <property type="term" value="F:RNA binding"/>
    <property type="evidence" value="ECO:0007669"/>
    <property type="project" value="UniProtKB-UniRule"/>
</dbReference>
<accession>A0A451DC67</accession>
<dbReference type="Gene3D" id="2.40.50.140">
    <property type="entry name" value="Nucleic acid-binding proteins"/>
    <property type="match status" value="2"/>
</dbReference>
<comment type="subunit">
    <text evidence="8">Monomer.</text>
</comment>
<dbReference type="Proteomes" id="UP000294418">
    <property type="component" value="Chromosome"/>
</dbReference>
<dbReference type="GO" id="GO:0008859">
    <property type="term" value="F:exoribonuclease II activity"/>
    <property type="evidence" value="ECO:0007669"/>
    <property type="project" value="UniProtKB-UniRule"/>
</dbReference>
<dbReference type="GO" id="GO:0005829">
    <property type="term" value="C:cytosol"/>
    <property type="evidence" value="ECO:0007669"/>
    <property type="project" value="TreeGrafter"/>
</dbReference>
<dbReference type="NCBIfam" id="TIGR02063">
    <property type="entry name" value="RNase_R"/>
    <property type="match status" value="1"/>
</dbReference>
<protein>
    <recommendedName>
        <fullName evidence="8">Ribonuclease R</fullName>
        <shortName evidence="8">RNase R</shortName>
        <ecNumber evidence="8">3.1.13.1</ecNumber>
    </recommendedName>
</protein>
<dbReference type="InterPro" id="IPR003029">
    <property type="entry name" value="S1_domain"/>
</dbReference>
<dbReference type="Pfam" id="PF08461">
    <property type="entry name" value="WHD_RNase_R"/>
    <property type="match status" value="1"/>
</dbReference>
<dbReference type="PANTHER" id="PTHR23355:SF9">
    <property type="entry name" value="DIS3-LIKE EXONUCLEASE 2"/>
    <property type="match status" value="1"/>
</dbReference>
<dbReference type="InterPro" id="IPR050180">
    <property type="entry name" value="RNR_Ribonuclease"/>
</dbReference>
<keyword evidence="6 8" id="KW-0269">Exonuclease</keyword>
<comment type="subcellular location">
    <subcellularLocation>
        <location evidence="2 8">Cytoplasm</location>
    </subcellularLocation>
</comment>
<dbReference type="SUPFAM" id="SSF50249">
    <property type="entry name" value="Nucleic acid-binding proteins"/>
    <property type="match status" value="4"/>
</dbReference>
<dbReference type="Pfam" id="PF17876">
    <property type="entry name" value="CSD2"/>
    <property type="match status" value="1"/>
</dbReference>
<dbReference type="EC" id="3.1.13.1" evidence="8"/>
<comment type="similarity">
    <text evidence="8">Belongs to the RNR ribonuclease family. RNase R subfamily.</text>
</comment>
<dbReference type="Pfam" id="PF00773">
    <property type="entry name" value="RNB"/>
    <property type="match status" value="1"/>
</dbReference>
<sequence length="763" mass="87525">MLHDLFHEREAKKYDNPIPSRECILTFIEKRKQPMRRDELAQALVIHGKKNLEAFKRRLRAMERDGQLIFTRRKGYLIPEQCNLLQGKVLGHRDGFGFLRVEGKKNDFYLSAAQMQLCLHGDIVLAQGMDADRKGRREACVIRVIQPRNTHIVGRYCNNTQGDYVIPDDNRLRFEILIRDTNVLSKYLGYIVVVELTQRPTYRNQAQGKIIEVLGNSVDTAMAVNIALRTHDIPYLWSPEIEKTNALLHSEVPEHAKNDRIDLRNLPFVTIDGEDACDLDDAVFCAHRKGGGWRLWVAIADVSYYVRPGTIIDDEALHRGTSVYFPSKVVPMLPEVLSTTLCSLNSKVDRLCVACEMNISADGELVSYKHYEAVINSAAQLTYNTAWNIIHGNKESRKNHAPLVKHLDELHCMYLALEKSRETRGGIMFDTAEAKFIFNAHQRIERVEKMVRNDAHKIIEECMILANIAAARYVEKHSEPVLFRDHDQPIDDNVKSLRSVLHELGLTLLGGDQPRPLDYSELLKQISGRPDHDMIQTMLLRSMKQAVYDSENRGHFGLALASYTHFTSPIRRYPDLLLHRTIKYLLAKEKDPKDLQKHSITTGGYHYTISQMLQFGQHCSMTERRADEATRDVTDWLKCDFMQDQVGSIFSGVISSVANFGFFVRLNDLFIDGLVHISTLDNRQYRFDSVGQRLIGEPGGSPIYRLGDIVQVRLDSVHIEERRITLTLSTDKILPEYLPKSLKKHHKKTIIKNRRSKKHSVNQ</sequence>
<name>A0A451DC67_9GAMM</name>
<keyword evidence="7 8" id="KW-0694">RNA-binding</keyword>
<dbReference type="SMART" id="SM00316">
    <property type="entry name" value="S1"/>
    <property type="match status" value="1"/>
</dbReference>
<evidence type="ECO:0000313" key="11">
    <source>
        <dbReference type="Proteomes" id="UP000294418"/>
    </source>
</evidence>
<evidence type="ECO:0000256" key="6">
    <source>
        <dbReference type="ARBA" id="ARBA00022839"/>
    </source>
</evidence>
<dbReference type="NCBIfam" id="TIGR00358">
    <property type="entry name" value="3_prime_RNase"/>
    <property type="match status" value="1"/>
</dbReference>
<gene>
    <name evidence="8 10" type="primary">rnr</name>
    <name evidence="10" type="ORF">ERCILAFE3058_103</name>
</gene>
<reference evidence="10 11" key="1">
    <citation type="submission" date="2019-02" db="EMBL/GenBank/DDBJ databases">
        <authorList>
            <person name="Manzano-Marin A."/>
            <person name="Manzano-Marin A."/>
        </authorList>
    </citation>
    <scope>NUCLEOTIDE SEQUENCE [LARGE SCALE GENOMIC DNA]</scope>
    <source>
        <strain evidence="10 11">ErCilaricifoliae</strain>
    </source>
</reference>
<dbReference type="NCBIfam" id="NF008648">
    <property type="entry name" value="PRK11642.1"/>
    <property type="match status" value="1"/>
</dbReference>
<dbReference type="GO" id="GO:0006402">
    <property type="term" value="P:mRNA catabolic process"/>
    <property type="evidence" value="ECO:0007669"/>
    <property type="project" value="TreeGrafter"/>
</dbReference>
<dbReference type="InterPro" id="IPR012340">
    <property type="entry name" value="NA-bd_OB-fold"/>
</dbReference>
<evidence type="ECO:0000259" key="9">
    <source>
        <dbReference type="PROSITE" id="PS50126"/>
    </source>
</evidence>
<dbReference type="Pfam" id="PF08206">
    <property type="entry name" value="OB_RNB"/>
    <property type="match status" value="1"/>
</dbReference>
<dbReference type="PROSITE" id="PS01175">
    <property type="entry name" value="RIBONUCLEASE_II"/>
    <property type="match status" value="1"/>
</dbReference>
<keyword evidence="4 8" id="KW-0540">Nuclease</keyword>
<dbReference type="HAMAP" id="MF_01895">
    <property type="entry name" value="RNase_R"/>
    <property type="match status" value="1"/>
</dbReference>
<evidence type="ECO:0000256" key="8">
    <source>
        <dbReference type="HAMAP-Rule" id="MF_01895"/>
    </source>
</evidence>
<dbReference type="Pfam" id="PF00575">
    <property type="entry name" value="S1"/>
    <property type="match status" value="1"/>
</dbReference>
<comment type="function">
    <text evidence="8">3'-5' exoribonuclease that releases 5'-nucleoside monophosphates and is involved in maturation of structured RNAs.</text>
</comment>
<dbReference type="InterPro" id="IPR013223">
    <property type="entry name" value="RNase_B_OB_dom"/>
</dbReference>
<dbReference type="InterPro" id="IPR004476">
    <property type="entry name" value="RNase_II/RNase_R"/>
</dbReference>
<dbReference type="InterPro" id="IPR022966">
    <property type="entry name" value="RNase_II/R_CS"/>
</dbReference>
<evidence type="ECO:0000256" key="2">
    <source>
        <dbReference type="ARBA" id="ARBA00004496"/>
    </source>
</evidence>
<dbReference type="PANTHER" id="PTHR23355">
    <property type="entry name" value="RIBONUCLEASE"/>
    <property type="match status" value="1"/>
</dbReference>
<dbReference type="InterPro" id="IPR011129">
    <property type="entry name" value="CSD"/>
</dbReference>
<evidence type="ECO:0000256" key="7">
    <source>
        <dbReference type="ARBA" id="ARBA00022884"/>
    </source>
</evidence>
<keyword evidence="5 8" id="KW-0378">Hydrolase</keyword>
<evidence type="ECO:0000256" key="4">
    <source>
        <dbReference type="ARBA" id="ARBA00022722"/>
    </source>
</evidence>
<evidence type="ECO:0000256" key="3">
    <source>
        <dbReference type="ARBA" id="ARBA00022490"/>
    </source>
</evidence>
<dbReference type="SMART" id="SM00357">
    <property type="entry name" value="CSP"/>
    <property type="match status" value="1"/>
</dbReference>
<dbReference type="InterPro" id="IPR011805">
    <property type="entry name" value="RNase_R"/>
</dbReference>
<dbReference type="InterPro" id="IPR040476">
    <property type="entry name" value="CSD2"/>
</dbReference>
<proteinExistence type="inferred from homology"/>
<evidence type="ECO:0000256" key="1">
    <source>
        <dbReference type="ARBA" id="ARBA00001849"/>
    </source>
</evidence>
<dbReference type="CDD" id="cd04471">
    <property type="entry name" value="S1_RNase_R"/>
    <property type="match status" value="1"/>
</dbReference>
<keyword evidence="3 8" id="KW-0963">Cytoplasm</keyword>
<dbReference type="InterPro" id="IPR013668">
    <property type="entry name" value="RNase_R_HTH_12"/>
</dbReference>
<organism evidence="10 11">
    <name type="scientific">Candidatus Erwinia haradaeae</name>
    <dbReference type="NCBI Taxonomy" id="1922217"/>
    <lineage>
        <taxon>Bacteria</taxon>
        <taxon>Pseudomonadati</taxon>
        <taxon>Pseudomonadota</taxon>
        <taxon>Gammaproteobacteria</taxon>
        <taxon>Enterobacterales</taxon>
        <taxon>Erwiniaceae</taxon>
        <taxon>Erwinia</taxon>
    </lineage>
</organism>
<dbReference type="PROSITE" id="PS50126">
    <property type="entry name" value="S1"/>
    <property type="match status" value="1"/>
</dbReference>
<evidence type="ECO:0000313" key="10">
    <source>
        <dbReference type="EMBL" id="VFP83991.1"/>
    </source>
</evidence>
<evidence type="ECO:0000256" key="5">
    <source>
        <dbReference type="ARBA" id="ARBA00022801"/>
    </source>
</evidence>
<dbReference type="InterPro" id="IPR001900">
    <property type="entry name" value="RNase_II/R"/>
</dbReference>
<dbReference type="EMBL" id="LR217720">
    <property type="protein sequence ID" value="VFP83991.1"/>
    <property type="molecule type" value="Genomic_DNA"/>
</dbReference>
<feature type="domain" description="S1 motif" evidence="9">
    <location>
        <begin position="647"/>
        <end position="729"/>
    </location>
</feature>